<reference evidence="4" key="1">
    <citation type="journal article" date="2019" name="Int. J. Syst. Evol. Microbiol.">
        <title>The Global Catalogue of Microorganisms (GCM) 10K type strain sequencing project: providing services to taxonomists for standard genome sequencing and annotation.</title>
        <authorList>
            <consortium name="The Broad Institute Genomics Platform"/>
            <consortium name="The Broad Institute Genome Sequencing Center for Infectious Disease"/>
            <person name="Wu L."/>
            <person name="Ma J."/>
        </authorList>
    </citation>
    <scope>NUCLEOTIDE SEQUENCE [LARGE SCALE GENOMIC DNA]</scope>
    <source>
        <strain evidence="4">KCTC 42182</strain>
    </source>
</reference>
<name>A0ABV7VGL3_9PROT</name>
<feature type="signal peptide" evidence="2">
    <location>
        <begin position="1"/>
        <end position="26"/>
    </location>
</feature>
<proteinExistence type="predicted"/>
<keyword evidence="2" id="KW-0732">Signal</keyword>
<accession>A0ABV7VGL3</accession>
<evidence type="ECO:0000313" key="3">
    <source>
        <dbReference type="EMBL" id="MFC3676640.1"/>
    </source>
</evidence>
<sequence>MIILARFTILPLLAVLLLGGLGPALAAEKGATAGIGAESTGAGEPAPVIAMSVADCRRLLARIDSADILHQPDPGVNYQPGRDVDSQGRPIAPADLPGSNPLPLDGMIELPIRLPLSQLTGIKVPSSIADESKLRIATVGIDPMTGQLSFNGQPLQPTAEDAVTRACRDAMVRPQAH</sequence>
<gene>
    <name evidence="3" type="ORF">ACFOOQ_13865</name>
</gene>
<keyword evidence="4" id="KW-1185">Reference proteome</keyword>
<protein>
    <submittedName>
        <fullName evidence="3">Uncharacterized protein</fullName>
    </submittedName>
</protein>
<dbReference type="RefSeq" id="WP_379727675.1">
    <property type="nucleotide sequence ID" value="NZ_JBHRYJ010000003.1"/>
</dbReference>
<evidence type="ECO:0000313" key="4">
    <source>
        <dbReference type="Proteomes" id="UP001595711"/>
    </source>
</evidence>
<comment type="caution">
    <text evidence="3">The sequence shown here is derived from an EMBL/GenBank/DDBJ whole genome shotgun (WGS) entry which is preliminary data.</text>
</comment>
<feature type="region of interest" description="Disordered" evidence="1">
    <location>
        <begin position="71"/>
        <end position="98"/>
    </location>
</feature>
<evidence type="ECO:0000256" key="1">
    <source>
        <dbReference type="SAM" id="MobiDB-lite"/>
    </source>
</evidence>
<feature type="chain" id="PRO_5045455802" evidence="2">
    <location>
        <begin position="27"/>
        <end position="177"/>
    </location>
</feature>
<dbReference type="Proteomes" id="UP001595711">
    <property type="component" value="Unassembled WGS sequence"/>
</dbReference>
<organism evidence="3 4">
    <name type="scientific">Ferrovibrio xuzhouensis</name>
    <dbReference type="NCBI Taxonomy" id="1576914"/>
    <lineage>
        <taxon>Bacteria</taxon>
        <taxon>Pseudomonadati</taxon>
        <taxon>Pseudomonadota</taxon>
        <taxon>Alphaproteobacteria</taxon>
        <taxon>Rhodospirillales</taxon>
        <taxon>Rhodospirillaceae</taxon>
        <taxon>Ferrovibrio</taxon>
    </lineage>
</organism>
<evidence type="ECO:0000256" key="2">
    <source>
        <dbReference type="SAM" id="SignalP"/>
    </source>
</evidence>
<dbReference type="EMBL" id="JBHRYJ010000003">
    <property type="protein sequence ID" value="MFC3676640.1"/>
    <property type="molecule type" value="Genomic_DNA"/>
</dbReference>